<evidence type="ECO:0000313" key="5">
    <source>
        <dbReference type="EMBL" id="KAF5759391.1"/>
    </source>
</evidence>
<evidence type="ECO:0000256" key="1">
    <source>
        <dbReference type="ARBA" id="ARBA00022722"/>
    </source>
</evidence>
<evidence type="ECO:0000259" key="4">
    <source>
        <dbReference type="Pfam" id="PF00565"/>
    </source>
</evidence>
<organism evidence="5 6">
    <name type="scientific">Helianthus annuus</name>
    <name type="common">Common sunflower</name>
    <dbReference type="NCBI Taxonomy" id="4232"/>
    <lineage>
        <taxon>Eukaryota</taxon>
        <taxon>Viridiplantae</taxon>
        <taxon>Streptophyta</taxon>
        <taxon>Embryophyta</taxon>
        <taxon>Tracheophyta</taxon>
        <taxon>Spermatophyta</taxon>
        <taxon>Magnoliopsida</taxon>
        <taxon>eudicotyledons</taxon>
        <taxon>Gunneridae</taxon>
        <taxon>Pentapetalae</taxon>
        <taxon>asterids</taxon>
        <taxon>campanulids</taxon>
        <taxon>Asterales</taxon>
        <taxon>Asteraceae</taxon>
        <taxon>Asteroideae</taxon>
        <taxon>Heliantheae alliance</taxon>
        <taxon>Heliantheae</taxon>
        <taxon>Helianthus</taxon>
    </lineage>
</organism>
<keyword evidence="3" id="KW-0378">Hydrolase</keyword>
<comment type="caution">
    <text evidence="5">The sequence shown here is derived from an EMBL/GenBank/DDBJ whole genome shotgun (WGS) entry which is preliminary data.</text>
</comment>
<keyword evidence="1" id="KW-0540">Nuclease</keyword>
<dbReference type="Gene3D" id="2.40.50.90">
    <property type="match status" value="1"/>
</dbReference>
<dbReference type="Gramene" id="mRNA:HanXRQr2_Chr16g0740701">
    <property type="protein sequence ID" value="mRNA:HanXRQr2_Chr16g0740701"/>
    <property type="gene ID" value="HanXRQr2_Chr16g0740701"/>
</dbReference>
<dbReference type="SUPFAM" id="SSF50199">
    <property type="entry name" value="Staphylococcal nuclease"/>
    <property type="match status" value="1"/>
</dbReference>
<keyword evidence="6" id="KW-1185">Reference proteome</keyword>
<dbReference type="Proteomes" id="UP000215914">
    <property type="component" value="Unassembled WGS sequence"/>
</dbReference>
<feature type="domain" description="TNase-like" evidence="4">
    <location>
        <begin position="9"/>
        <end position="73"/>
    </location>
</feature>
<evidence type="ECO:0000256" key="2">
    <source>
        <dbReference type="ARBA" id="ARBA00022759"/>
    </source>
</evidence>
<gene>
    <name evidence="5" type="ORF">HanXRQr2_Chr16g0740701</name>
</gene>
<evidence type="ECO:0000256" key="3">
    <source>
        <dbReference type="ARBA" id="ARBA00022801"/>
    </source>
</evidence>
<dbReference type="OrthoDB" id="1820839at2759"/>
<dbReference type="Pfam" id="PF00565">
    <property type="entry name" value="SNase"/>
    <property type="match status" value="1"/>
</dbReference>
<proteinExistence type="predicted"/>
<dbReference type="AlphaFoldDB" id="A0A9K3DPT2"/>
<accession>A0A9K3DPT2</accession>
<keyword evidence="2" id="KW-0255">Endonuclease</keyword>
<dbReference type="EMBL" id="MNCJ02000331">
    <property type="protein sequence ID" value="KAF5759391.1"/>
    <property type="molecule type" value="Genomic_DNA"/>
</dbReference>
<evidence type="ECO:0000313" key="6">
    <source>
        <dbReference type="Proteomes" id="UP000215914"/>
    </source>
</evidence>
<dbReference type="InterPro" id="IPR016071">
    <property type="entry name" value="Staphylococal_nuclease_OB-fold"/>
</dbReference>
<dbReference type="GO" id="GO:0016787">
    <property type="term" value="F:hydrolase activity"/>
    <property type="evidence" value="ECO:0007669"/>
    <property type="project" value="UniProtKB-KW"/>
</dbReference>
<dbReference type="InterPro" id="IPR035437">
    <property type="entry name" value="SNase_OB-fold_sf"/>
</dbReference>
<protein>
    <submittedName>
        <fullName evidence="5">Staphylococcal nuclease (SNase-like), SNase-like, superfamily</fullName>
    </submittedName>
</protein>
<reference evidence="5" key="1">
    <citation type="journal article" date="2017" name="Nature">
        <title>The sunflower genome provides insights into oil metabolism, flowering and Asterid evolution.</title>
        <authorList>
            <person name="Badouin H."/>
            <person name="Gouzy J."/>
            <person name="Grassa C.J."/>
            <person name="Murat F."/>
            <person name="Staton S.E."/>
            <person name="Cottret L."/>
            <person name="Lelandais-Briere C."/>
            <person name="Owens G.L."/>
            <person name="Carrere S."/>
            <person name="Mayjonade B."/>
            <person name="Legrand L."/>
            <person name="Gill N."/>
            <person name="Kane N.C."/>
            <person name="Bowers J.E."/>
            <person name="Hubner S."/>
            <person name="Bellec A."/>
            <person name="Berard A."/>
            <person name="Berges H."/>
            <person name="Blanchet N."/>
            <person name="Boniface M.C."/>
            <person name="Brunel D."/>
            <person name="Catrice O."/>
            <person name="Chaidir N."/>
            <person name="Claudel C."/>
            <person name="Donnadieu C."/>
            <person name="Faraut T."/>
            <person name="Fievet G."/>
            <person name="Helmstetter N."/>
            <person name="King M."/>
            <person name="Knapp S.J."/>
            <person name="Lai Z."/>
            <person name="Le Paslier M.C."/>
            <person name="Lippi Y."/>
            <person name="Lorenzon L."/>
            <person name="Mandel J.R."/>
            <person name="Marage G."/>
            <person name="Marchand G."/>
            <person name="Marquand E."/>
            <person name="Bret-Mestries E."/>
            <person name="Morien E."/>
            <person name="Nambeesan S."/>
            <person name="Nguyen T."/>
            <person name="Pegot-Espagnet P."/>
            <person name="Pouilly N."/>
            <person name="Raftis F."/>
            <person name="Sallet E."/>
            <person name="Schiex T."/>
            <person name="Thomas J."/>
            <person name="Vandecasteele C."/>
            <person name="Vares D."/>
            <person name="Vear F."/>
            <person name="Vautrin S."/>
            <person name="Crespi M."/>
            <person name="Mangin B."/>
            <person name="Burke J.M."/>
            <person name="Salse J."/>
            <person name="Munos S."/>
            <person name="Vincourt P."/>
            <person name="Rieseberg L.H."/>
            <person name="Langlade N.B."/>
        </authorList>
    </citation>
    <scope>NUCLEOTIDE SEQUENCE</scope>
    <source>
        <tissue evidence="5">Leaves</tissue>
    </source>
</reference>
<dbReference type="PANTHER" id="PTHR12302:SF3">
    <property type="entry name" value="SERINE_THREONINE-PROTEIN KINASE 31"/>
    <property type="match status" value="1"/>
</dbReference>
<name>A0A9K3DPT2_HELAN</name>
<sequence length="83" mass="9568">MEVLARKCQIRLRGLRAPKIGTEYGIEARDELAKMVDGKCLTIVVYNLDDEKRCVGDVYSIDNSLKDILLRKGDELPWRWEAD</sequence>
<dbReference type="GO" id="GO:0004519">
    <property type="term" value="F:endonuclease activity"/>
    <property type="evidence" value="ECO:0007669"/>
    <property type="project" value="UniProtKB-KW"/>
</dbReference>
<reference evidence="5" key="2">
    <citation type="submission" date="2020-06" db="EMBL/GenBank/DDBJ databases">
        <title>Helianthus annuus Genome sequencing and assembly Release 2.</title>
        <authorList>
            <person name="Gouzy J."/>
            <person name="Langlade N."/>
            <person name="Munos S."/>
        </authorList>
    </citation>
    <scope>NUCLEOTIDE SEQUENCE</scope>
    <source>
        <tissue evidence="5">Leaves</tissue>
    </source>
</reference>
<dbReference type="PANTHER" id="PTHR12302">
    <property type="entry name" value="EBNA2 BINDING PROTEIN P100"/>
    <property type="match status" value="1"/>
</dbReference>